<keyword evidence="6" id="KW-1185">Reference proteome</keyword>
<dbReference type="Proteomes" id="UP001642360">
    <property type="component" value="Unassembled WGS sequence"/>
</dbReference>
<evidence type="ECO:0000259" key="4">
    <source>
        <dbReference type="PROSITE" id="PS50011"/>
    </source>
</evidence>
<dbReference type="SUPFAM" id="SSF56112">
    <property type="entry name" value="Protein kinase-like (PK-like)"/>
    <property type="match status" value="1"/>
</dbReference>
<dbReference type="PROSITE" id="PS50011">
    <property type="entry name" value="PROTEIN_KINASE_DOM"/>
    <property type="match status" value="1"/>
</dbReference>
<dbReference type="AlphaFoldDB" id="A0ABC8TAX4"/>
<organism evidence="5 6">
    <name type="scientific">Ilex paraguariensis</name>
    <name type="common">yerba mate</name>
    <dbReference type="NCBI Taxonomy" id="185542"/>
    <lineage>
        <taxon>Eukaryota</taxon>
        <taxon>Viridiplantae</taxon>
        <taxon>Streptophyta</taxon>
        <taxon>Embryophyta</taxon>
        <taxon>Tracheophyta</taxon>
        <taxon>Spermatophyta</taxon>
        <taxon>Magnoliopsida</taxon>
        <taxon>eudicotyledons</taxon>
        <taxon>Gunneridae</taxon>
        <taxon>Pentapetalae</taxon>
        <taxon>asterids</taxon>
        <taxon>campanulids</taxon>
        <taxon>Aquifoliales</taxon>
        <taxon>Aquifoliaceae</taxon>
        <taxon>Ilex</taxon>
    </lineage>
</organism>
<evidence type="ECO:0000256" key="2">
    <source>
        <dbReference type="ARBA" id="ARBA00022475"/>
    </source>
</evidence>
<accession>A0ABC8TAX4</accession>
<evidence type="ECO:0000256" key="3">
    <source>
        <dbReference type="SAM" id="MobiDB-lite"/>
    </source>
</evidence>
<dbReference type="InterPro" id="IPR050823">
    <property type="entry name" value="Plant_Ser_Thr_Prot_Kinase"/>
</dbReference>
<evidence type="ECO:0000313" key="5">
    <source>
        <dbReference type="EMBL" id="CAK9166538.1"/>
    </source>
</evidence>
<dbReference type="Gene3D" id="1.10.510.10">
    <property type="entry name" value="Transferase(Phosphotransferase) domain 1"/>
    <property type="match status" value="1"/>
</dbReference>
<comment type="caution">
    <text evidence="5">The sequence shown here is derived from an EMBL/GenBank/DDBJ whole genome shotgun (WGS) entry which is preliminary data.</text>
</comment>
<keyword evidence="2" id="KW-0472">Membrane</keyword>
<dbReference type="Gene3D" id="3.30.200.20">
    <property type="entry name" value="Phosphorylase Kinase, domain 1"/>
    <property type="match status" value="1"/>
</dbReference>
<dbReference type="PANTHER" id="PTHR45621">
    <property type="entry name" value="OS01G0588500 PROTEIN-RELATED"/>
    <property type="match status" value="1"/>
</dbReference>
<evidence type="ECO:0000256" key="1">
    <source>
        <dbReference type="ARBA" id="ARBA00004236"/>
    </source>
</evidence>
<evidence type="ECO:0000313" key="6">
    <source>
        <dbReference type="Proteomes" id="UP001642360"/>
    </source>
</evidence>
<keyword evidence="2" id="KW-1003">Cell membrane</keyword>
<dbReference type="InterPro" id="IPR011009">
    <property type="entry name" value="Kinase-like_dom_sf"/>
</dbReference>
<proteinExistence type="predicted"/>
<feature type="region of interest" description="Disordered" evidence="3">
    <location>
        <begin position="56"/>
        <end position="79"/>
    </location>
</feature>
<dbReference type="FunFam" id="1.10.510.10:FF:000384">
    <property type="entry name" value="G-type lectin S-receptor-like serine/threonine-protein kinase"/>
    <property type="match status" value="1"/>
</dbReference>
<dbReference type="PROSITE" id="PS00108">
    <property type="entry name" value="PROTEIN_KINASE_ST"/>
    <property type="match status" value="1"/>
</dbReference>
<dbReference type="CDD" id="cd14066">
    <property type="entry name" value="STKc_IRAK"/>
    <property type="match status" value="1"/>
</dbReference>
<dbReference type="InterPro" id="IPR008271">
    <property type="entry name" value="Ser/Thr_kinase_AS"/>
</dbReference>
<name>A0ABC8TAX4_9AQUA</name>
<dbReference type="Pfam" id="PF07714">
    <property type="entry name" value="PK_Tyr_Ser-Thr"/>
    <property type="match status" value="1"/>
</dbReference>
<gene>
    <name evidence="5" type="ORF">ILEXP_LOCUS35759</name>
</gene>
<dbReference type="InterPro" id="IPR001245">
    <property type="entry name" value="Ser-Thr/Tyr_kinase_cat_dom"/>
</dbReference>
<feature type="domain" description="Protein kinase" evidence="4">
    <location>
        <begin position="174"/>
        <end position="457"/>
    </location>
</feature>
<comment type="subcellular location">
    <subcellularLocation>
        <location evidence="1">Cell membrane</location>
    </subcellularLocation>
</comment>
<sequence length="489" mass="55266">MGNCIQKCLQQPDEPVGIAQPPTGLNEIEISHPQKVSKTLRDKNLSSLHTKKGGVYEIRFPNQGKSSKPLGKTSSSISLNTRDERINGIQISHPGETSKPVLQERNSLVPSNTKKGVDEIQISHSGPASLNIRKDERYGTYDSLKMSMKADQVLQSYKLNFFCYNTLKIATQRFSDKNLLGRGGCGEVYKGWIHYCTMNAAKPGDGYPIAVKKLRKEGAQGQEEWENELKFLSRFNHPNLVKLIGYCSDIKHKFLVYEYMPKGNLETNLLKERDTELNWRRRIKIAVGSAKGLEYLHSSGRPIIHRDIKPTNILLDNDFTPKISDLGIAKFGPQGDKTHISTRILGTRGYYAPEYIATGHLTLKSDVYSFGVVLLEILTGSAAVKRHVDGGAGELAQWAIRNLNSKQKLHRIIDKRLRRNFHIEEAREFAKIVLWCLDMNPKSRPTMTEVLSCLEQLERKMNSRNQNSISITSNPQTRLRSQLLITNII</sequence>
<reference evidence="5 6" key="1">
    <citation type="submission" date="2024-02" db="EMBL/GenBank/DDBJ databases">
        <authorList>
            <person name="Vignale AGUSTIN F."/>
            <person name="Sosa J E."/>
            <person name="Modenutti C."/>
        </authorList>
    </citation>
    <scope>NUCLEOTIDE SEQUENCE [LARGE SCALE GENOMIC DNA]</scope>
</reference>
<dbReference type="InterPro" id="IPR000719">
    <property type="entry name" value="Prot_kinase_dom"/>
</dbReference>
<dbReference type="SMART" id="SM00220">
    <property type="entry name" value="S_TKc"/>
    <property type="match status" value="1"/>
</dbReference>
<dbReference type="EMBL" id="CAUOFW020004617">
    <property type="protein sequence ID" value="CAK9166538.1"/>
    <property type="molecule type" value="Genomic_DNA"/>
</dbReference>
<protein>
    <recommendedName>
        <fullName evidence="4">Protein kinase domain-containing protein</fullName>
    </recommendedName>
</protein>